<proteinExistence type="predicted"/>
<gene>
    <name evidence="1" type="ORF">N8T08_005717</name>
</gene>
<name>A0ACC3B243_9EURO</name>
<dbReference type="EMBL" id="JAOPJF010000033">
    <property type="protein sequence ID" value="KAK1144055.1"/>
    <property type="molecule type" value="Genomic_DNA"/>
</dbReference>
<reference evidence="1 2" key="1">
    <citation type="journal article" date="2023" name="ACS Omega">
        <title>Identification of the Neoaspergillic Acid Biosynthesis Gene Cluster by Establishing an In Vitro CRISPR-Ribonucleoprotein Genetic System in Aspergillus melleus.</title>
        <authorList>
            <person name="Yuan B."/>
            <person name="Grau M.F."/>
            <person name="Murata R.M."/>
            <person name="Torok T."/>
            <person name="Venkateswaran K."/>
            <person name="Stajich J.E."/>
            <person name="Wang C.C.C."/>
        </authorList>
    </citation>
    <scope>NUCLEOTIDE SEQUENCE [LARGE SCALE GENOMIC DNA]</scope>
    <source>
        <strain evidence="1 2">IMV 1140</strain>
    </source>
</reference>
<accession>A0ACC3B243</accession>
<feature type="non-terminal residue" evidence="1">
    <location>
        <position position="1"/>
    </location>
</feature>
<dbReference type="Proteomes" id="UP001177260">
    <property type="component" value="Unassembled WGS sequence"/>
</dbReference>
<organism evidence="1 2">
    <name type="scientific">Aspergillus melleus</name>
    <dbReference type="NCBI Taxonomy" id="138277"/>
    <lineage>
        <taxon>Eukaryota</taxon>
        <taxon>Fungi</taxon>
        <taxon>Dikarya</taxon>
        <taxon>Ascomycota</taxon>
        <taxon>Pezizomycotina</taxon>
        <taxon>Eurotiomycetes</taxon>
        <taxon>Eurotiomycetidae</taxon>
        <taxon>Eurotiales</taxon>
        <taxon>Aspergillaceae</taxon>
        <taxon>Aspergillus</taxon>
        <taxon>Aspergillus subgen. Circumdati</taxon>
    </lineage>
</organism>
<keyword evidence="2" id="KW-1185">Reference proteome</keyword>
<sequence>DQNKDHDSQTAAAENEDDDDDDDDDDDEEEDDDDDQTAEAEEERVREIAVAKLCAMLGRRQPQLIHTSLEDWVEAMRQPGHQQSKVKKAAIIQTALPFEPEKRKDPPGSDTREPKRLKVEPKVKLKLSQPKPPEAELVMKLLTTVNNNGEGRQLRSRGGNRG</sequence>
<evidence type="ECO:0000313" key="1">
    <source>
        <dbReference type="EMBL" id="KAK1144055.1"/>
    </source>
</evidence>
<protein>
    <submittedName>
        <fullName evidence="1">Uncharacterized protein</fullName>
    </submittedName>
</protein>
<comment type="caution">
    <text evidence="1">The sequence shown here is derived from an EMBL/GenBank/DDBJ whole genome shotgun (WGS) entry which is preliminary data.</text>
</comment>
<evidence type="ECO:0000313" key="2">
    <source>
        <dbReference type="Proteomes" id="UP001177260"/>
    </source>
</evidence>